<dbReference type="Proteomes" id="UP001596550">
    <property type="component" value="Unassembled WGS sequence"/>
</dbReference>
<keyword evidence="1" id="KW-0175">Coiled coil</keyword>
<name>A0ABW2LUP9_9FLAO</name>
<feature type="coiled-coil region" evidence="1">
    <location>
        <begin position="386"/>
        <end position="413"/>
    </location>
</feature>
<organism evidence="2 3">
    <name type="scientific">Chryseobacterium zhengzhouense</name>
    <dbReference type="NCBI Taxonomy" id="1636086"/>
    <lineage>
        <taxon>Bacteria</taxon>
        <taxon>Pseudomonadati</taxon>
        <taxon>Bacteroidota</taxon>
        <taxon>Flavobacteriia</taxon>
        <taxon>Flavobacteriales</taxon>
        <taxon>Weeksellaceae</taxon>
        <taxon>Chryseobacterium group</taxon>
        <taxon>Chryseobacterium</taxon>
    </lineage>
</organism>
<evidence type="ECO:0000313" key="3">
    <source>
        <dbReference type="Proteomes" id="UP001596550"/>
    </source>
</evidence>
<gene>
    <name evidence="2" type="ORF">ACFQO9_06155</name>
</gene>
<protein>
    <submittedName>
        <fullName evidence="2">Uncharacterized protein</fullName>
    </submittedName>
</protein>
<dbReference type="RefSeq" id="WP_378175375.1">
    <property type="nucleotide sequence ID" value="NZ_JBHTCR010000002.1"/>
</dbReference>
<proteinExistence type="predicted"/>
<sequence>MASKGIWQAKIEKSKDYTIVQREGTYVEFKNLNSNIVAFVDEECLLEDTADPIKTLRETKWIIIDQIVWDSLLWQYRKDSKKDTFGDSEFFKKIQPHIIKQYNGSKISAKGSDIKDISAGNTYLLIPYSIYPEKRYIQQSIRLVYLKEPYVRYVYIAPPKMQEADIPLGYDSKLHLYGMYANLHLSTHILPDFRRKGKTSFDKVSCKINGVVFFMNQSNEEVTVDNFETVLEAGENNYNSYKDLKIYIDPNWRNSEGTHAKDHQPQKYFIKIFASEIVTSTALNFSNPLGQNDNIKNLFNPIIYNTNTDFHTWYRFDKEDESWIALDMQPHIEVRWDTMEMIFSKIEIEKNNQIQYIGDIPYSNKENDPCGYSSITIKEEFNPNDKKELDEKLAKQDKKLADKKLTKQEVEANKTKINSDFENRKRLPLVLFDEKRSTIDNTSKIFDITTGENKKSVSIKIGGLTNKNVYCQGLLLDETTNQKHNDKKNVFQIERVVFSALRLSNGDYQRENDNTHKKQLKDSEIDTTKENKTDTDVIKNHDNSKIKEVKDVLNWHENEDYTFIGEDELKLNLGYHYIKHLTTFNNEIDPNVIGNLFEEAWLFNYFFLNYSKQKQIYYLPVSTCRYPNQIVKINVLPDIKWTLLFKFNFKKEDWKKFEETYDYEVNAYFLHSSETTQTTSPNVTTTTSRSSTAAGVSIRRTTTVEEIQPKGGIKRLIELLKRVEVSLTAEWTDESSKKQSKDVIEGFYKPIYGFFKKLTDISKMISAITEGESNEEDKKKKKLLDDELKKMAGKKDAKEVVGGIYDILTAKSVETELIYPSIGLGLSWYYGDAYKKDNPIYTGKKALEYNLQVEAKPIVGIQTTLNFLEMLAKKHPLAYIIIKVVQVGMYLMNEKNAIKVTLEISGTLNLEGNARYNTLSGFSSSSAKKEKLVDLTGEVSATLEGEITAKFEKYQIITEFNASGTFKLGVKTKITPGAHLATDTNGMFYETDLDFEGFTFYLKAEGKAEFLFFGMKIWEWEDKYEPEPWNVGKAYIASEKKYLIQ</sequence>
<reference evidence="3" key="1">
    <citation type="journal article" date="2019" name="Int. J. Syst. Evol. Microbiol.">
        <title>The Global Catalogue of Microorganisms (GCM) 10K type strain sequencing project: providing services to taxonomists for standard genome sequencing and annotation.</title>
        <authorList>
            <consortium name="The Broad Institute Genomics Platform"/>
            <consortium name="The Broad Institute Genome Sequencing Center for Infectious Disease"/>
            <person name="Wu L."/>
            <person name="Ma J."/>
        </authorList>
    </citation>
    <scope>NUCLEOTIDE SEQUENCE [LARGE SCALE GENOMIC DNA]</scope>
    <source>
        <strain evidence="3">CCUG 54781</strain>
    </source>
</reference>
<keyword evidence="3" id="KW-1185">Reference proteome</keyword>
<dbReference type="EMBL" id="JBHTCR010000002">
    <property type="protein sequence ID" value="MFC7346304.1"/>
    <property type="molecule type" value="Genomic_DNA"/>
</dbReference>
<accession>A0ABW2LUP9</accession>
<evidence type="ECO:0000313" key="2">
    <source>
        <dbReference type="EMBL" id="MFC7346304.1"/>
    </source>
</evidence>
<evidence type="ECO:0000256" key="1">
    <source>
        <dbReference type="SAM" id="Coils"/>
    </source>
</evidence>
<comment type="caution">
    <text evidence="2">The sequence shown here is derived from an EMBL/GenBank/DDBJ whole genome shotgun (WGS) entry which is preliminary data.</text>
</comment>